<keyword evidence="1" id="KW-0032">Aminotransferase</keyword>
<evidence type="ECO:0000313" key="2">
    <source>
        <dbReference type="Proteomes" id="UP000533533"/>
    </source>
</evidence>
<gene>
    <name evidence="1" type="ORF">FHX59_001729</name>
</gene>
<protein>
    <submittedName>
        <fullName evidence="1">D-alanine transaminase</fullName>
        <ecNumber evidence="1">2.6.1.21</ecNumber>
    </submittedName>
</protein>
<comment type="caution">
    <text evidence="1">The sequence shown here is derived from an EMBL/GenBank/DDBJ whole genome shotgun (WGS) entry which is preliminary data.</text>
</comment>
<reference evidence="1 2" key="1">
    <citation type="submission" date="2020-08" db="EMBL/GenBank/DDBJ databases">
        <title>Genomic Encyclopedia of Type Strains, Phase IV (KMG-V): Genome sequencing to study the core and pangenomes of soil and plant-associated prokaryotes.</title>
        <authorList>
            <person name="Whitman W."/>
        </authorList>
    </citation>
    <scope>NUCLEOTIDE SEQUENCE [LARGE SCALE GENOMIC DNA]</scope>
    <source>
        <strain evidence="1 2">SRMrh-85</strain>
    </source>
</reference>
<dbReference type="Proteomes" id="UP000533533">
    <property type="component" value="Unassembled WGS sequence"/>
</dbReference>
<proteinExistence type="predicted"/>
<dbReference type="InterPro" id="IPR036038">
    <property type="entry name" value="Aminotransferase-like"/>
</dbReference>
<keyword evidence="1" id="KW-0808">Transferase</keyword>
<dbReference type="Gene3D" id="3.20.10.10">
    <property type="entry name" value="D-amino Acid Aminotransferase, subunit A, domain 2"/>
    <property type="match status" value="1"/>
</dbReference>
<dbReference type="EC" id="2.6.1.21" evidence="1"/>
<dbReference type="SUPFAM" id="SSF56752">
    <property type="entry name" value="D-aminoacid aminotransferase-like PLP-dependent enzymes"/>
    <property type="match status" value="1"/>
</dbReference>
<organism evidence="1 2">
    <name type="scientific">Paraburkholderia silvatlantica</name>
    <dbReference type="NCBI Taxonomy" id="321895"/>
    <lineage>
        <taxon>Bacteria</taxon>
        <taxon>Pseudomonadati</taxon>
        <taxon>Pseudomonadota</taxon>
        <taxon>Betaproteobacteria</taxon>
        <taxon>Burkholderiales</taxon>
        <taxon>Burkholderiaceae</taxon>
        <taxon>Paraburkholderia</taxon>
    </lineage>
</organism>
<accession>A0ABR6FIR8</accession>
<dbReference type="InterPro" id="IPR043132">
    <property type="entry name" value="BCAT-like_C"/>
</dbReference>
<sequence length="84" mass="9098">MQREHGVRFEAREIAEAEPREADEILVTSATKEVLAVVALDGKPVGGGKPGPVYAAYQRAKQRAKQREAQALRAAATGLQEVEK</sequence>
<name>A0ABR6FIR8_9BURK</name>
<dbReference type="GO" id="GO:0047810">
    <property type="term" value="F:D-alanine-2-oxoglutarate aminotransferase activity"/>
    <property type="evidence" value="ECO:0007669"/>
    <property type="project" value="UniProtKB-EC"/>
</dbReference>
<evidence type="ECO:0000313" key="1">
    <source>
        <dbReference type="EMBL" id="MBB2927316.1"/>
    </source>
</evidence>
<keyword evidence="2" id="KW-1185">Reference proteome</keyword>
<dbReference type="EMBL" id="JACHVZ010000004">
    <property type="protein sequence ID" value="MBB2927316.1"/>
    <property type="molecule type" value="Genomic_DNA"/>
</dbReference>